<evidence type="ECO:0000313" key="2">
    <source>
        <dbReference type="Proteomes" id="UP001154282"/>
    </source>
</evidence>
<comment type="caution">
    <text evidence="1">The sequence shown here is derived from an EMBL/GenBank/DDBJ whole genome shotgun (WGS) entry which is preliminary data.</text>
</comment>
<keyword evidence="2" id="KW-1185">Reference proteome</keyword>
<dbReference type="AlphaFoldDB" id="A0AAV0R4A5"/>
<dbReference type="Proteomes" id="UP001154282">
    <property type="component" value="Unassembled WGS sequence"/>
</dbReference>
<dbReference type="EMBL" id="CAMGYJ010000010">
    <property type="protein sequence ID" value="CAI0552046.1"/>
    <property type="molecule type" value="Genomic_DNA"/>
</dbReference>
<evidence type="ECO:0000313" key="1">
    <source>
        <dbReference type="EMBL" id="CAI0552046.1"/>
    </source>
</evidence>
<reference evidence="1" key="1">
    <citation type="submission" date="2022-08" db="EMBL/GenBank/DDBJ databases">
        <authorList>
            <person name="Gutierrez-Valencia J."/>
        </authorList>
    </citation>
    <scope>NUCLEOTIDE SEQUENCE</scope>
</reference>
<organism evidence="1 2">
    <name type="scientific">Linum tenue</name>
    <dbReference type="NCBI Taxonomy" id="586396"/>
    <lineage>
        <taxon>Eukaryota</taxon>
        <taxon>Viridiplantae</taxon>
        <taxon>Streptophyta</taxon>
        <taxon>Embryophyta</taxon>
        <taxon>Tracheophyta</taxon>
        <taxon>Spermatophyta</taxon>
        <taxon>Magnoliopsida</taxon>
        <taxon>eudicotyledons</taxon>
        <taxon>Gunneridae</taxon>
        <taxon>Pentapetalae</taxon>
        <taxon>rosids</taxon>
        <taxon>fabids</taxon>
        <taxon>Malpighiales</taxon>
        <taxon>Linaceae</taxon>
        <taxon>Linum</taxon>
    </lineage>
</organism>
<name>A0AAV0R4A5_9ROSI</name>
<proteinExistence type="predicted"/>
<accession>A0AAV0R4A5</accession>
<gene>
    <name evidence="1" type="ORF">LITE_LOCUS46226</name>
</gene>
<protein>
    <submittedName>
        <fullName evidence="1">Uncharacterized protein</fullName>
    </submittedName>
</protein>
<sequence length="45" mass="5013">MLGGEFGNGTSHLKSHVRTCMQRRIQEGKQKVLGPDFLAKGKGKW</sequence>